<accession>R1GVF9</accession>
<keyword evidence="2" id="KW-1185">Reference proteome</keyword>
<name>R1GVF9_9GAMM</name>
<dbReference type="AlphaFoldDB" id="R1GVF9"/>
<proteinExistence type="predicted"/>
<dbReference type="RefSeq" id="WP_005898436.1">
    <property type="nucleotide sequence ID" value="NZ_AQGQ01000039.1"/>
</dbReference>
<comment type="caution">
    <text evidence="1">The sequence shown here is derived from an EMBL/GenBank/DDBJ whole genome shotgun (WGS) entry which is preliminary data.</text>
</comment>
<dbReference type="Proteomes" id="UP000013526">
    <property type="component" value="Unassembled WGS sequence"/>
</dbReference>
<gene>
    <name evidence="1" type="ORF">G113_08185</name>
</gene>
<organism evidence="1 2">
    <name type="scientific">Aeromonas molluscorum 848</name>
    <dbReference type="NCBI Taxonomy" id="1268236"/>
    <lineage>
        <taxon>Bacteria</taxon>
        <taxon>Pseudomonadati</taxon>
        <taxon>Pseudomonadota</taxon>
        <taxon>Gammaproteobacteria</taxon>
        <taxon>Aeromonadales</taxon>
        <taxon>Aeromonadaceae</taxon>
        <taxon>Aeromonas</taxon>
    </lineage>
</organism>
<dbReference type="EMBL" id="AQGQ01000039">
    <property type="protein sequence ID" value="EOD55570.1"/>
    <property type="molecule type" value="Genomic_DNA"/>
</dbReference>
<dbReference type="PATRIC" id="fig|1268236.3.peg.1620"/>
<reference evidence="1 2" key="1">
    <citation type="journal article" date="2013" name="Genome Announc.">
        <title>Draft Genome Sequence of Aeromonas molluscorum Strain 848TT, Isolated from Bivalve Molluscs.</title>
        <authorList>
            <person name="Spataro N."/>
            <person name="Farfan M."/>
            <person name="Albarral V."/>
            <person name="Sanglas A."/>
            <person name="Loren J.G."/>
            <person name="Fuste M.C."/>
            <person name="Bosch E."/>
        </authorList>
    </citation>
    <scope>NUCLEOTIDE SEQUENCE [LARGE SCALE GENOMIC DNA]</scope>
    <source>
        <strain evidence="1 2">848</strain>
    </source>
</reference>
<evidence type="ECO:0000313" key="1">
    <source>
        <dbReference type="EMBL" id="EOD55570.1"/>
    </source>
</evidence>
<sequence>MQRRWHDTLSVRSLWLSLLLMLLMVVPVRAEVKVITVFEPEGLIHTLRELNPSLGVSAMGNQLVLSGSPQQLEEAEQLVARLNQPPQMLLIEWRVSQQRATQGAALGVRQRRSGDWHAGGALEQGSAQGRQAWQVRGLSGRPVLLQMGSYQPVSLYCWRAGRVTALLPIVNGLYASATLVGEQVLIRLSSEQTSLRQGLPERGQSDIELNVAPGQWVEVGALANSQQSQGVGVGAISGAEIRQDSQQQTLAIRVTPVQ</sequence>
<evidence type="ECO:0000313" key="2">
    <source>
        <dbReference type="Proteomes" id="UP000013526"/>
    </source>
</evidence>
<protein>
    <submittedName>
        <fullName evidence="1">Uncharacterized protein</fullName>
    </submittedName>
</protein>